<dbReference type="Pfam" id="PF03692">
    <property type="entry name" value="CxxCxxCC"/>
    <property type="match status" value="1"/>
</dbReference>
<feature type="compositionally biased region" description="Polar residues" evidence="1">
    <location>
        <begin position="170"/>
        <end position="182"/>
    </location>
</feature>
<protein>
    <recommendedName>
        <fullName evidence="4">YkgJ family cysteine cluster protein</fullName>
    </recommendedName>
</protein>
<dbReference type="EMBL" id="CP018477">
    <property type="protein sequence ID" value="ASV72951.1"/>
    <property type="molecule type" value="Genomic_DNA"/>
</dbReference>
<evidence type="ECO:0000256" key="1">
    <source>
        <dbReference type="SAM" id="MobiDB-lite"/>
    </source>
</evidence>
<accession>A0A286RAH3</accession>
<dbReference type="OrthoDB" id="275146at2"/>
<evidence type="ECO:0000313" key="3">
    <source>
        <dbReference type="Proteomes" id="UP000215086"/>
    </source>
</evidence>
<feature type="compositionally biased region" description="Low complexity" evidence="1">
    <location>
        <begin position="188"/>
        <end position="205"/>
    </location>
</feature>
<dbReference type="PANTHER" id="PTHR35866:SF2">
    <property type="entry name" value="YKGJ FAMILY CYSTEINE CLUSTER PROTEIN"/>
    <property type="match status" value="1"/>
</dbReference>
<dbReference type="RefSeq" id="WP_095413721.1">
    <property type="nucleotide sequence ID" value="NZ_CP018477.1"/>
</dbReference>
<dbReference type="PANTHER" id="PTHR35866">
    <property type="entry name" value="PUTATIVE-RELATED"/>
    <property type="match status" value="1"/>
</dbReference>
<dbReference type="InterPro" id="IPR005358">
    <property type="entry name" value="Puta_zinc/iron-chelating_dom"/>
</dbReference>
<feature type="region of interest" description="Disordered" evidence="1">
    <location>
        <begin position="170"/>
        <end position="232"/>
    </location>
</feature>
<dbReference type="AlphaFoldDB" id="A0A286RAH3"/>
<dbReference type="KEGG" id="ttf:THTE_0349"/>
<reference evidence="2 3" key="1">
    <citation type="journal article" name="Front. Microbiol.">
        <title>Sugar Metabolism of the First Thermophilic Planctomycete Thermogutta terrifontis: Comparative Genomic and Transcriptomic Approaches.</title>
        <authorList>
            <person name="Elcheninov A.G."/>
            <person name="Menzel P."/>
            <person name="Gudbergsdottir S.R."/>
            <person name="Slesarev A.I."/>
            <person name="Kadnikov V.V."/>
            <person name="Krogh A."/>
            <person name="Bonch-Osmolovskaya E.A."/>
            <person name="Peng X."/>
            <person name="Kublanov I.V."/>
        </authorList>
    </citation>
    <scope>NUCLEOTIDE SEQUENCE [LARGE SCALE GENOMIC DNA]</scope>
    <source>
        <strain evidence="2 3">R1</strain>
    </source>
</reference>
<name>A0A286RAH3_9BACT</name>
<dbReference type="Proteomes" id="UP000215086">
    <property type="component" value="Chromosome"/>
</dbReference>
<gene>
    <name evidence="2" type="ORF">THTE_0349</name>
</gene>
<evidence type="ECO:0000313" key="2">
    <source>
        <dbReference type="EMBL" id="ASV72951.1"/>
    </source>
</evidence>
<organism evidence="2 3">
    <name type="scientific">Thermogutta terrifontis</name>
    <dbReference type="NCBI Taxonomy" id="1331910"/>
    <lineage>
        <taxon>Bacteria</taxon>
        <taxon>Pseudomonadati</taxon>
        <taxon>Planctomycetota</taxon>
        <taxon>Planctomycetia</taxon>
        <taxon>Pirellulales</taxon>
        <taxon>Thermoguttaceae</taxon>
        <taxon>Thermogutta</taxon>
    </lineage>
</organism>
<evidence type="ECO:0008006" key="4">
    <source>
        <dbReference type="Google" id="ProtNLM"/>
    </source>
</evidence>
<proteinExistence type="predicted"/>
<sequence>MQETESLCARCARLGKTCCQTCEIYVTPGDVARIEAFTGQTGFHEFRIPDNPVYLDQDDDPEWAACVFRPDGSRRVLKRKANGDCVFLGPRGCQLPLEVRPLVCRLYPINYTARGLEQELAKGCPVQLLPPGVGLLEALDMSWAQAEVWHRQLYAEIRLEPHARLVVAGATSSAPATDQTRQWRLDGPTPSDKAAPTDAAPTPATERPIAGSTASLAGTQGERPPYPVTKAP</sequence>
<keyword evidence="3" id="KW-1185">Reference proteome</keyword>